<dbReference type="EMBL" id="CP012643">
    <property type="protein sequence ID" value="ALI98578.1"/>
    <property type="molecule type" value="Genomic_DNA"/>
</dbReference>
<name>A0A0P0CTM6_9BACT</name>
<organism evidence="1 2">
    <name type="scientific">Rufibacter tibetensis</name>
    <dbReference type="NCBI Taxonomy" id="512763"/>
    <lineage>
        <taxon>Bacteria</taxon>
        <taxon>Pseudomonadati</taxon>
        <taxon>Bacteroidota</taxon>
        <taxon>Cytophagia</taxon>
        <taxon>Cytophagales</taxon>
        <taxon>Hymenobacteraceae</taxon>
        <taxon>Rufibacter</taxon>
    </lineage>
</organism>
<keyword evidence="2" id="KW-1185">Reference proteome</keyword>
<sequence>MGYKRESNSSALPPELESIQVVHKAALQGVAGRGAEDYKELLQCRLDLFRYLHSQNPEVPELIIFQKTQKLLSFSLGLYKQKLF</sequence>
<accession>A0A0P0CTM6</accession>
<evidence type="ECO:0000313" key="2">
    <source>
        <dbReference type="Proteomes" id="UP000061382"/>
    </source>
</evidence>
<reference evidence="1 2" key="1">
    <citation type="submission" date="2015-08" db="EMBL/GenBank/DDBJ databases">
        <title>Complete genome sequence of Rufibacter tibetensis strain 1351t, a radiation-resistant bacterium from tibet plateau.</title>
        <authorList>
            <person name="Dai J."/>
        </authorList>
    </citation>
    <scope>NUCLEOTIDE SEQUENCE [LARGE SCALE GENOMIC DNA]</scope>
    <source>
        <strain evidence="1 2">1351</strain>
    </source>
</reference>
<dbReference type="PATRIC" id="fig|512763.3.peg.1291"/>
<dbReference type="KEGG" id="rti:DC20_05835"/>
<protein>
    <submittedName>
        <fullName evidence="1">Uncharacterized protein</fullName>
    </submittedName>
</protein>
<evidence type="ECO:0000313" key="1">
    <source>
        <dbReference type="EMBL" id="ALI98578.1"/>
    </source>
</evidence>
<proteinExistence type="predicted"/>
<dbReference type="AlphaFoldDB" id="A0A0P0CTM6"/>
<gene>
    <name evidence="1" type="ORF">DC20_05835</name>
</gene>
<dbReference type="Proteomes" id="UP000061382">
    <property type="component" value="Chromosome"/>
</dbReference>